<evidence type="ECO:0000259" key="4">
    <source>
        <dbReference type="PROSITE" id="PS50893"/>
    </source>
</evidence>
<evidence type="ECO:0000313" key="6">
    <source>
        <dbReference type="Proteomes" id="UP000257143"/>
    </source>
</evidence>
<evidence type="ECO:0000256" key="3">
    <source>
        <dbReference type="ARBA" id="ARBA00022840"/>
    </source>
</evidence>
<keyword evidence="3 5" id="KW-0067">ATP-binding</keyword>
<dbReference type="Proteomes" id="UP000257143">
    <property type="component" value="Unassembled WGS sequence"/>
</dbReference>
<reference evidence="6" key="1">
    <citation type="submission" date="2017-11" db="EMBL/GenBank/DDBJ databases">
        <authorList>
            <person name="Zhu W."/>
        </authorList>
    </citation>
    <scope>NUCLEOTIDE SEQUENCE [LARGE SCALE GENOMIC DNA]</scope>
    <source>
        <strain evidence="6">CAU 1183</strain>
    </source>
</reference>
<dbReference type="InterPro" id="IPR027417">
    <property type="entry name" value="P-loop_NTPase"/>
</dbReference>
<comment type="caution">
    <text evidence="5">The sequence shown here is derived from an EMBL/GenBank/DDBJ whole genome shotgun (WGS) entry which is preliminary data.</text>
</comment>
<dbReference type="SUPFAM" id="SSF52540">
    <property type="entry name" value="P-loop containing nucleoside triphosphate hydrolases"/>
    <property type="match status" value="1"/>
</dbReference>
<name>A0A3D8PMH0_9BACI</name>
<organism evidence="5 6">
    <name type="scientific">Oceanobacillus arenosus</name>
    <dbReference type="NCBI Taxonomy" id="1229153"/>
    <lineage>
        <taxon>Bacteria</taxon>
        <taxon>Bacillati</taxon>
        <taxon>Bacillota</taxon>
        <taxon>Bacilli</taxon>
        <taxon>Bacillales</taxon>
        <taxon>Bacillaceae</taxon>
        <taxon>Oceanobacillus</taxon>
    </lineage>
</organism>
<dbReference type="InterPro" id="IPR050166">
    <property type="entry name" value="ABC_transporter_ATP-bind"/>
</dbReference>
<gene>
    <name evidence="5" type="ORF">CWR48_14105</name>
</gene>
<dbReference type="RefSeq" id="WP_115773904.1">
    <property type="nucleotide sequence ID" value="NZ_PIOC01000020.1"/>
</dbReference>
<feature type="domain" description="ABC transporter" evidence="4">
    <location>
        <begin position="4"/>
        <end position="228"/>
    </location>
</feature>
<dbReference type="AlphaFoldDB" id="A0A3D8PMH0"/>
<dbReference type="PANTHER" id="PTHR42788">
    <property type="entry name" value="TAURINE IMPORT ATP-BINDING PROTEIN-RELATED"/>
    <property type="match status" value="1"/>
</dbReference>
<dbReference type="GO" id="GO:0016887">
    <property type="term" value="F:ATP hydrolysis activity"/>
    <property type="evidence" value="ECO:0007669"/>
    <property type="project" value="InterPro"/>
</dbReference>
<dbReference type="PROSITE" id="PS00211">
    <property type="entry name" value="ABC_TRANSPORTER_1"/>
    <property type="match status" value="1"/>
</dbReference>
<dbReference type="OrthoDB" id="9802264at2"/>
<dbReference type="SMART" id="SM00382">
    <property type="entry name" value="AAA"/>
    <property type="match status" value="1"/>
</dbReference>
<keyword evidence="1" id="KW-0813">Transport</keyword>
<dbReference type="CDD" id="cd03293">
    <property type="entry name" value="ABC_NrtD_SsuB_transporters"/>
    <property type="match status" value="1"/>
</dbReference>
<dbReference type="GO" id="GO:0005524">
    <property type="term" value="F:ATP binding"/>
    <property type="evidence" value="ECO:0007669"/>
    <property type="project" value="UniProtKB-KW"/>
</dbReference>
<dbReference type="PROSITE" id="PS50893">
    <property type="entry name" value="ABC_TRANSPORTER_2"/>
    <property type="match status" value="1"/>
</dbReference>
<accession>A0A3D8PMH0</accession>
<evidence type="ECO:0000256" key="1">
    <source>
        <dbReference type="ARBA" id="ARBA00022448"/>
    </source>
</evidence>
<keyword evidence="2" id="KW-0547">Nucleotide-binding</keyword>
<dbReference type="Gene3D" id="3.40.50.300">
    <property type="entry name" value="P-loop containing nucleotide triphosphate hydrolases"/>
    <property type="match status" value="1"/>
</dbReference>
<protein>
    <submittedName>
        <fullName evidence="5">ABC transporter ATP-binding protein</fullName>
    </submittedName>
</protein>
<dbReference type="PANTHER" id="PTHR42788:SF2">
    <property type="entry name" value="ABC TRANSPORTER ATP-BINDING PROTEIN"/>
    <property type="match status" value="1"/>
</dbReference>
<keyword evidence="6" id="KW-1185">Reference proteome</keyword>
<proteinExistence type="predicted"/>
<evidence type="ECO:0000313" key="5">
    <source>
        <dbReference type="EMBL" id="RDW17326.1"/>
    </source>
</evidence>
<dbReference type="InterPro" id="IPR003593">
    <property type="entry name" value="AAA+_ATPase"/>
</dbReference>
<dbReference type="InterPro" id="IPR017871">
    <property type="entry name" value="ABC_transporter-like_CS"/>
</dbReference>
<sequence>MNHLEIAHVGKSFGETNVLHDISFSVKEGEFVALLGPSGSGKSTLFRIIGGISWPSQGTVNLNGDDITGKRGSISYTPQSSSLMPWRTILDNVLLGQEIAGKRDVERALQMIERAGLKGFEKSYPHELSGGMQQRASFIRSILSPQPLILLDEPFSALDEFTRLDMQKWLLSIWSEYKRSILFVTHNIEEAIFLADRIIVLSARPATVKKEFIIPFPRPREEGILLTDAFLQWKKRIYQEMREQ</sequence>
<dbReference type="InterPro" id="IPR003439">
    <property type="entry name" value="ABC_transporter-like_ATP-bd"/>
</dbReference>
<dbReference type="Pfam" id="PF00005">
    <property type="entry name" value="ABC_tran"/>
    <property type="match status" value="1"/>
</dbReference>
<evidence type="ECO:0000256" key="2">
    <source>
        <dbReference type="ARBA" id="ARBA00022741"/>
    </source>
</evidence>
<dbReference type="EMBL" id="PIOC01000020">
    <property type="protein sequence ID" value="RDW17326.1"/>
    <property type="molecule type" value="Genomic_DNA"/>
</dbReference>